<protein>
    <submittedName>
        <fullName evidence="1">Uncharacterized protein</fullName>
    </submittedName>
</protein>
<gene>
    <name evidence="1" type="ORF">L9F63_005160</name>
</gene>
<name>A0AAD7ZE44_DIPPU</name>
<keyword evidence="2" id="KW-1185">Reference proteome</keyword>
<reference evidence="1" key="2">
    <citation type="submission" date="2023-05" db="EMBL/GenBank/DDBJ databases">
        <authorList>
            <person name="Fouks B."/>
        </authorList>
    </citation>
    <scope>NUCLEOTIDE SEQUENCE</scope>
    <source>
        <strain evidence="1">Stay&amp;Tobe</strain>
        <tissue evidence="1">Testes</tissue>
    </source>
</reference>
<dbReference type="Gene3D" id="3.40.630.30">
    <property type="match status" value="1"/>
</dbReference>
<proteinExistence type="predicted"/>
<evidence type="ECO:0000313" key="1">
    <source>
        <dbReference type="EMBL" id="KAJ9578670.1"/>
    </source>
</evidence>
<sequence>FKGEASRIIMEFLLNYVLKDVNIFELYAVDKYMSAFGLLVLREFRGQDISLHLLKARFPLGKALGLTATMTFFSPTAAQVAAEKAGMRVHKQVEYEDYKVNGKVVFSQLKE</sequence>
<organism evidence="1 2">
    <name type="scientific">Diploptera punctata</name>
    <name type="common">Pacific beetle cockroach</name>
    <dbReference type="NCBI Taxonomy" id="6984"/>
    <lineage>
        <taxon>Eukaryota</taxon>
        <taxon>Metazoa</taxon>
        <taxon>Ecdysozoa</taxon>
        <taxon>Arthropoda</taxon>
        <taxon>Hexapoda</taxon>
        <taxon>Insecta</taxon>
        <taxon>Pterygota</taxon>
        <taxon>Neoptera</taxon>
        <taxon>Polyneoptera</taxon>
        <taxon>Dictyoptera</taxon>
        <taxon>Blattodea</taxon>
        <taxon>Blaberoidea</taxon>
        <taxon>Blaberidae</taxon>
        <taxon>Diplopterinae</taxon>
        <taxon>Diploptera</taxon>
    </lineage>
</organism>
<reference evidence="1" key="1">
    <citation type="journal article" date="2023" name="IScience">
        <title>Live-bearing cockroach genome reveals convergent evolutionary mechanisms linked to viviparity in insects and beyond.</title>
        <authorList>
            <person name="Fouks B."/>
            <person name="Harrison M.C."/>
            <person name="Mikhailova A.A."/>
            <person name="Marchal E."/>
            <person name="English S."/>
            <person name="Carruthers M."/>
            <person name="Jennings E.C."/>
            <person name="Chiamaka E.L."/>
            <person name="Frigard R.A."/>
            <person name="Pippel M."/>
            <person name="Attardo G.M."/>
            <person name="Benoit J.B."/>
            <person name="Bornberg-Bauer E."/>
            <person name="Tobe S.S."/>
        </authorList>
    </citation>
    <scope>NUCLEOTIDE SEQUENCE</scope>
    <source>
        <strain evidence="1">Stay&amp;Tobe</strain>
    </source>
</reference>
<comment type="caution">
    <text evidence="1">The sequence shown here is derived from an EMBL/GenBank/DDBJ whole genome shotgun (WGS) entry which is preliminary data.</text>
</comment>
<dbReference type="EMBL" id="JASPKZ010008866">
    <property type="protein sequence ID" value="KAJ9578670.1"/>
    <property type="molecule type" value="Genomic_DNA"/>
</dbReference>
<accession>A0AAD7ZE44</accession>
<feature type="non-terminal residue" evidence="1">
    <location>
        <position position="1"/>
    </location>
</feature>
<evidence type="ECO:0000313" key="2">
    <source>
        <dbReference type="Proteomes" id="UP001233999"/>
    </source>
</evidence>
<dbReference type="AlphaFoldDB" id="A0AAD7ZE44"/>
<dbReference type="Proteomes" id="UP001233999">
    <property type="component" value="Unassembled WGS sequence"/>
</dbReference>